<dbReference type="Gene3D" id="3.40.50.720">
    <property type="entry name" value="NAD(P)-binding Rossmann-like Domain"/>
    <property type="match status" value="1"/>
</dbReference>
<dbReference type="Proteomes" id="UP000635726">
    <property type="component" value="Unassembled WGS sequence"/>
</dbReference>
<accession>A0A917PKK2</accession>
<dbReference type="InterPro" id="IPR001509">
    <property type="entry name" value="Epimerase_deHydtase"/>
</dbReference>
<evidence type="ECO:0000259" key="2">
    <source>
        <dbReference type="Pfam" id="PF01370"/>
    </source>
</evidence>
<dbReference type="InterPro" id="IPR036291">
    <property type="entry name" value="NAD(P)-bd_dom_sf"/>
</dbReference>
<dbReference type="Pfam" id="PF01370">
    <property type="entry name" value="Epimerase"/>
    <property type="match status" value="1"/>
</dbReference>
<evidence type="ECO:0000313" key="3">
    <source>
        <dbReference type="EMBL" id="GGJ82840.1"/>
    </source>
</evidence>
<reference evidence="3" key="1">
    <citation type="journal article" date="2014" name="Int. J. Syst. Evol. Microbiol.">
        <title>Complete genome sequence of Corynebacterium casei LMG S-19264T (=DSM 44701T), isolated from a smear-ripened cheese.</title>
        <authorList>
            <consortium name="US DOE Joint Genome Institute (JGI-PGF)"/>
            <person name="Walter F."/>
            <person name="Albersmeier A."/>
            <person name="Kalinowski J."/>
            <person name="Ruckert C."/>
        </authorList>
    </citation>
    <scope>NUCLEOTIDE SEQUENCE</scope>
    <source>
        <strain evidence="3">JCM 14371</strain>
    </source>
</reference>
<proteinExistence type="inferred from homology"/>
<feature type="domain" description="NAD-dependent epimerase/dehydratase" evidence="2">
    <location>
        <begin position="38"/>
        <end position="197"/>
    </location>
</feature>
<dbReference type="AlphaFoldDB" id="A0A917PKK2"/>
<name>A0A917PKK2_9DEIO</name>
<evidence type="ECO:0000313" key="4">
    <source>
        <dbReference type="Proteomes" id="UP000635726"/>
    </source>
</evidence>
<evidence type="ECO:0000256" key="1">
    <source>
        <dbReference type="ARBA" id="ARBA00007637"/>
    </source>
</evidence>
<dbReference type="GO" id="GO:0008743">
    <property type="term" value="F:L-threonine 3-dehydrogenase activity"/>
    <property type="evidence" value="ECO:0007669"/>
    <property type="project" value="TreeGrafter"/>
</dbReference>
<dbReference type="SUPFAM" id="SSF51735">
    <property type="entry name" value="NAD(P)-binding Rossmann-fold domains"/>
    <property type="match status" value="1"/>
</dbReference>
<organism evidence="3 4">
    <name type="scientific">Deinococcus aquiradiocola</name>
    <dbReference type="NCBI Taxonomy" id="393059"/>
    <lineage>
        <taxon>Bacteria</taxon>
        <taxon>Thermotogati</taxon>
        <taxon>Deinococcota</taxon>
        <taxon>Deinococci</taxon>
        <taxon>Deinococcales</taxon>
        <taxon>Deinococcaceae</taxon>
        <taxon>Deinococcus</taxon>
    </lineage>
</organism>
<gene>
    <name evidence="3" type="ORF">GCM10008939_28460</name>
</gene>
<dbReference type="GO" id="GO:0006567">
    <property type="term" value="P:L-threonine catabolic process"/>
    <property type="evidence" value="ECO:0007669"/>
    <property type="project" value="TreeGrafter"/>
</dbReference>
<dbReference type="EMBL" id="BMOE01000011">
    <property type="protein sequence ID" value="GGJ82840.1"/>
    <property type="molecule type" value="Genomic_DNA"/>
</dbReference>
<comment type="similarity">
    <text evidence="1">Belongs to the NAD(P)-dependent epimerase/dehydratase family.</text>
</comment>
<comment type="caution">
    <text evidence="3">The sequence shown here is derived from an EMBL/GenBank/DDBJ whole genome shotgun (WGS) entry which is preliminary data.</text>
</comment>
<keyword evidence="4" id="KW-1185">Reference proteome</keyword>
<dbReference type="PANTHER" id="PTHR42687">
    <property type="entry name" value="L-THREONINE 3-DEHYDROGENASE"/>
    <property type="match status" value="1"/>
</dbReference>
<sequence length="303" mass="33409">MFPYGCRCSQRGGIDIQVWRSGAARYSECMTTTPPLRVLLTGASGEVGTALRHGLHGTFDLILTDLNPPADLQAHETYRQADLQDPEQVRAAMAGAQAVIHLGGIANEHRYDRIRAVNIDGTQHVLQAAHEHGVTRVAFASSIHTVGYYPRSEQVSPDMPVRPDTFYGVSKVAGEALGRMYWERHGLEFVSVRICSFLQRPEYERNLSTWLSPRDAVQLFRQAITAPRVGYLTVAGISGNTRAWMTRDGWDTLGYVPEDDAETYLQAVQGRTQGAQGSRTESNQGGVFTEPDYVGLAATEPRS</sequence>
<protein>
    <submittedName>
        <fullName evidence="3">TDP-glucose-4,6-dehydratase</fullName>
    </submittedName>
</protein>
<dbReference type="PANTHER" id="PTHR42687:SF1">
    <property type="entry name" value="L-THREONINE 3-DEHYDROGENASE, MITOCHONDRIAL"/>
    <property type="match status" value="1"/>
</dbReference>
<dbReference type="InterPro" id="IPR051225">
    <property type="entry name" value="NAD(P)_epim/dehydratase"/>
</dbReference>
<reference evidence="3" key="2">
    <citation type="submission" date="2020-09" db="EMBL/GenBank/DDBJ databases">
        <authorList>
            <person name="Sun Q."/>
            <person name="Ohkuma M."/>
        </authorList>
    </citation>
    <scope>NUCLEOTIDE SEQUENCE</scope>
    <source>
        <strain evidence="3">JCM 14371</strain>
    </source>
</reference>